<dbReference type="InterPro" id="IPR004360">
    <property type="entry name" value="Glyas_Fos-R_dOase_dom"/>
</dbReference>
<dbReference type="CDD" id="cd07262">
    <property type="entry name" value="VOC_like"/>
    <property type="match status" value="1"/>
</dbReference>
<evidence type="ECO:0000313" key="2">
    <source>
        <dbReference type="EMBL" id="PXX48982.1"/>
    </source>
</evidence>
<dbReference type="GO" id="GO:0016829">
    <property type="term" value="F:lyase activity"/>
    <property type="evidence" value="ECO:0007669"/>
    <property type="project" value="UniProtKB-KW"/>
</dbReference>
<name>A0A318JMP3_9NEIS</name>
<protein>
    <submittedName>
        <fullName evidence="2">Putative lactoylglutathione lyase</fullName>
    </submittedName>
</protein>
<dbReference type="PROSITE" id="PS51819">
    <property type="entry name" value="VOC"/>
    <property type="match status" value="1"/>
</dbReference>
<dbReference type="RefSeq" id="WP_110313165.1">
    <property type="nucleotide sequence ID" value="NZ_QJKC01000005.1"/>
</dbReference>
<dbReference type="PANTHER" id="PTHR35006">
    <property type="entry name" value="GLYOXALASE FAMILY PROTEIN (AFU_ORTHOLOGUE AFUA_5G14830)"/>
    <property type="match status" value="1"/>
</dbReference>
<dbReference type="PANTHER" id="PTHR35006:SF2">
    <property type="entry name" value="GLYOXALASE FAMILY PROTEIN (AFU_ORTHOLOGUE AFUA_5G14830)"/>
    <property type="match status" value="1"/>
</dbReference>
<dbReference type="SUPFAM" id="SSF54593">
    <property type="entry name" value="Glyoxalase/Bleomycin resistance protein/Dihydroxybiphenyl dioxygenase"/>
    <property type="match status" value="1"/>
</dbReference>
<proteinExistence type="predicted"/>
<dbReference type="InterPro" id="IPR037523">
    <property type="entry name" value="VOC_core"/>
</dbReference>
<feature type="domain" description="VOC" evidence="1">
    <location>
        <begin position="1"/>
        <end position="121"/>
    </location>
</feature>
<accession>A0A318JMP3</accession>
<dbReference type="EMBL" id="QJKC01000005">
    <property type="protein sequence ID" value="PXX48982.1"/>
    <property type="molecule type" value="Genomic_DNA"/>
</dbReference>
<dbReference type="InterPro" id="IPR029068">
    <property type="entry name" value="Glyas_Bleomycin-R_OHBP_Dase"/>
</dbReference>
<evidence type="ECO:0000259" key="1">
    <source>
        <dbReference type="PROSITE" id="PS51819"/>
    </source>
</evidence>
<sequence>MIGYVTLGSNDLQRAAAFYDTLLAGIGASRLWEMDRGICWGTHPERPQLAIMRPFNGEPATAGNGVMVGFYLDNRADVDKLHAHALQLGSQDEGAPGLRGDDFYGAYFRDLDGNKLCCFTMVK</sequence>
<gene>
    <name evidence="2" type="ORF">DFR38_10518</name>
</gene>
<dbReference type="OrthoDB" id="9800438at2"/>
<comment type="caution">
    <text evidence="2">The sequence shown here is derived from an EMBL/GenBank/DDBJ whole genome shotgun (WGS) entry which is preliminary data.</text>
</comment>
<keyword evidence="3" id="KW-1185">Reference proteome</keyword>
<dbReference type="Gene3D" id="3.10.180.10">
    <property type="entry name" value="2,3-Dihydroxybiphenyl 1,2-Dioxygenase, domain 1"/>
    <property type="match status" value="1"/>
</dbReference>
<evidence type="ECO:0000313" key="3">
    <source>
        <dbReference type="Proteomes" id="UP000248395"/>
    </source>
</evidence>
<dbReference type="Proteomes" id="UP000248395">
    <property type="component" value="Unassembled WGS sequence"/>
</dbReference>
<keyword evidence="2" id="KW-0456">Lyase</keyword>
<dbReference type="Pfam" id="PF00903">
    <property type="entry name" value="Glyoxalase"/>
    <property type="match status" value="1"/>
</dbReference>
<organism evidence="2 3">
    <name type="scientific">Aquitalea magnusonii</name>
    <dbReference type="NCBI Taxonomy" id="332411"/>
    <lineage>
        <taxon>Bacteria</taxon>
        <taxon>Pseudomonadati</taxon>
        <taxon>Pseudomonadota</taxon>
        <taxon>Betaproteobacteria</taxon>
        <taxon>Neisseriales</taxon>
        <taxon>Chromobacteriaceae</taxon>
        <taxon>Aquitalea</taxon>
    </lineage>
</organism>
<reference evidence="2 3" key="1">
    <citation type="submission" date="2018-05" db="EMBL/GenBank/DDBJ databases">
        <title>Genomic Encyclopedia of Type Strains, Phase IV (KMG-IV): sequencing the most valuable type-strain genomes for metagenomic binning, comparative biology and taxonomic classification.</title>
        <authorList>
            <person name="Goeker M."/>
        </authorList>
    </citation>
    <scope>NUCLEOTIDE SEQUENCE [LARGE SCALE GENOMIC DNA]</scope>
    <source>
        <strain evidence="2 3">DSM 25134</strain>
    </source>
</reference>
<dbReference type="AlphaFoldDB" id="A0A318JMP3"/>